<evidence type="ECO:0000256" key="1">
    <source>
        <dbReference type="ARBA" id="ARBA00022670"/>
    </source>
</evidence>
<keyword evidence="1 10" id="KW-0645">Protease</keyword>
<keyword evidence="11" id="KW-1185">Reference proteome</keyword>
<organism evidence="10 11">
    <name type="scientific">Parvularcula dongshanensis</name>
    <dbReference type="NCBI Taxonomy" id="1173995"/>
    <lineage>
        <taxon>Bacteria</taxon>
        <taxon>Pseudomonadati</taxon>
        <taxon>Pseudomonadota</taxon>
        <taxon>Alphaproteobacteria</taxon>
        <taxon>Parvularculales</taxon>
        <taxon>Parvularculaceae</taxon>
        <taxon>Parvularcula</taxon>
    </lineage>
</organism>
<dbReference type="PANTHER" id="PTHR43343">
    <property type="entry name" value="PEPTIDASE S12"/>
    <property type="match status" value="1"/>
</dbReference>
<dbReference type="GO" id="GO:0006508">
    <property type="term" value="P:proteolysis"/>
    <property type="evidence" value="ECO:0007669"/>
    <property type="project" value="UniProtKB-KW"/>
</dbReference>
<dbReference type="AlphaFoldDB" id="A0A840I145"/>
<dbReference type="InterPro" id="IPR051201">
    <property type="entry name" value="Chloro_Bact_Ser_Proteases"/>
</dbReference>
<feature type="domain" description="PDZ" evidence="9">
    <location>
        <begin position="382"/>
        <end position="489"/>
    </location>
</feature>
<dbReference type="PANTHER" id="PTHR43343:SF3">
    <property type="entry name" value="PROTEASE DO-LIKE 8, CHLOROPLASTIC"/>
    <property type="match status" value="1"/>
</dbReference>
<dbReference type="CDD" id="cd10839">
    <property type="entry name" value="cpPDZ1_DegP-like"/>
    <property type="match status" value="1"/>
</dbReference>
<dbReference type="InterPro" id="IPR036034">
    <property type="entry name" value="PDZ_sf"/>
</dbReference>
<dbReference type="Gene3D" id="2.40.10.120">
    <property type="match status" value="1"/>
</dbReference>
<dbReference type="Pfam" id="PF13180">
    <property type="entry name" value="PDZ_2"/>
    <property type="match status" value="2"/>
</dbReference>
<evidence type="ECO:0000256" key="5">
    <source>
        <dbReference type="ARBA" id="ARBA00022825"/>
    </source>
</evidence>
<dbReference type="NCBIfam" id="TIGR02037">
    <property type="entry name" value="degP_htrA_DO"/>
    <property type="match status" value="1"/>
</dbReference>
<dbReference type="RefSeq" id="WP_221400869.1">
    <property type="nucleotide sequence ID" value="NZ_JACHOB010000001.1"/>
</dbReference>
<feature type="binding site" evidence="7">
    <location>
        <position position="166"/>
    </location>
    <ligand>
        <name>substrate</name>
    </ligand>
</feature>
<reference evidence="10 11" key="1">
    <citation type="submission" date="2020-08" db="EMBL/GenBank/DDBJ databases">
        <title>Genomic Encyclopedia of Type Strains, Phase IV (KMG-IV): sequencing the most valuable type-strain genomes for metagenomic binning, comparative biology and taxonomic classification.</title>
        <authorList>
            <person name="Goeker M."/>
        </authorList>
    </citation>
    <scope>NUCLEOTIDE SEQUENCE [LARGE SCALE GENOMIC DNA]</scope>
    <source>
        <strain evidence="10 11">DSM 102850</strain>
    </source>
</reference>
<evidence type="ECO:0000256" key="2">
    <source>
        <dbReference type="ARBA" id="ARBA00022729"/>
    </source>
</evidence>
<dbReference type="Gene3D" id="2.30.42.10">
    <property type="match status" value="2"/>
</dbReference>
<dbReference type="Pfam" id="PF13365">
    <property type="entry name" value="Trypsin_2"/>
    <property type="match status" value="1"/>
</dbReference>
<dbReference type="EMBL" id="JACHOB010000001">
    <property type="protein sequence ID" value="MBB4658549.1"/>
    <property type="molecule type" value="Genomic_DNA"/>
</dbReference>
<dbReference type="PROSITE" id="PS50106">
    <property type="entry name" value="PDZ"/>
    <property type="match status" value="2"/>
</dbReference>
<protein>
    <submittedName>
        <fullName evidence="10">Serine protease Do</fullName>
        <ecNumber evidence="10">3.4.21.107</ecNumber>
    </submittedName>
</protein>
<feature type="binding site" evidence="7">
    <location>
        <position position="136"/>
    </location>
    <ligand>
        <name>substrate</name>
    </ligand>
</feature>
<evidence type="ECO:0000256" key="6">
    <source>
        <dbReference type="PIRSR" id="PIRSR611782-1"/>
    </source>
</evidence>
<dbReference type="GO" id="GO:0004252">
    <property type="term" value="F:serine-type endopeptidase activity"/>
    <property type="evidence" value="ECO:0007669"/>
    <property type="project" value="InterPro"/>
</dbReference>
<evidence type="ECO:0000313" key="11">
    <source>
        <dbReference type="Proteomes" id="UP000563524"/>
    </source>
</evidence>
<accession>A0A840I145</accession>
<dbReference type="InterPro" id="IPR001478">
    <property type="entry name" value="PDZ"/>
</dbReference>
<feature type="signal peptide" evidence="8">
    <location>
        <begin position="1"/>
        <end position="32"/>
    </location>
</feature>
<evidence type="ECO:0000256" key="8">
    <source>
        <dbReference type="SAM" id="SignalP"/>
    </source>
</evidence>
<evidence type="ECO:0000256" key="3">
    <source>
        <dbReference type="ARBA" id="ARBA00022737"/>
    </source>
</evidence>
<evidence type="ECO:0000256" key="7">
    <source>
        <dbReference type="PIRSR" id="PIRSR611782-2"/>
    </source>
</evidence>
<dbReference type="InterPro" id="IPR009003">
    <property type="entry name" value="Peptidase_S1_PA"/>
</dbReference>
<feature type="active site" description="Charge relay system" evidence="6">
    <location>
        <position position="136"/>
    </location>
</feature>
<evidence type="ECO:0000259" key="9">
    <source>
        <dbReference type="PROSITE" id="PS50106"/>
    </source>
</evidence>
<keyword evidence="3" id="KW-0677">Repeat</keyword>
<proteinExistence type="predicted"/>
<comment type="caution">
    <text evidence="10">The sequence shown here is derived from an EMBL/GenBank/DDBJ whole genome shotgun (WGS) entry which is preliminary data.</text>
</comment>
<dbReference type="PRINTS" id="PR00834">
    <property type="entry name" value="PROTEASES2C"/>
</dbReference>
<feature type="active site" description="Charge relay system" evidence="6">
    <location>
        <position position="166"/>
    </location>
</feature>
<dbReference type="InterPro" id="IPR011782">
    <property type="entry name" value="Pept_S1C_Do"/>
</dbReference>
<dbReference type="EC" id="3.4.21.107" evidence="10"/>
<feature type="chain" id="PRO_5038582064" evidence="8">
    <location>
        <begin position="33"/>
        <end position="509"/>
    </location>
</feature>
<keyword evidence="5" id="KW-0720">Serine protease</keyword>
<dbReference type="SUPFAM" id="SSF50156">
    <property type="entry name" value="PDZ domain-like"/>
    <property type="match status" value="2"/>
</dbReference>
<keyword evidence="4 10" id="KW-0378">Hydrolase</keyword>
<evidence type="ECO:0000256" key="4">
    <source>
        <dbReference type="ARBA" id="ARBA00022801"/>
    </source>
</evidence>
<feature type="active site" description="Charge relay system" evidence="6">
    <location>
        <position position="241"/>
    </location>
</feature>
<sequence length="509" mass="53674">MNTSARRETLLASAGAFALGALSVGSVQFASAQNDAPREAKPQLMRPDPGFIQQLSFADLVEDVSPAVVSIRTTQTLEESTMAGLPPEFERMLPPQFRDQFRDRFSGNGPAEPRQAMGEGSGFFIDANGHIVTNNHVVDGADEIVAVLHDGTELQATLVGTDPATDIAVLKVEPSSNQRYVQFSPNADLRVGDYVLAVGNPFGLGGTVTSGIVSAIGGDELRDGVYNDFIQIDASINRGNSGGPTFDLRGNVVGVNTAIISPTGANVGIGLAVPADTASEVTRQIIEEGGVTRGWLGVGITDLDDRLASAVGLDEARGALVGTVQDDSPAAKAGLEDGDVILRFGDTDIDSATMLTRTVGRASPGQRVPVRVLRDGKERTVNVELERRDDDRIASATTPGGQPEGDDRLADSLGVTLAPLNDAVRSRYQLDEDVTGVLVTKVDPSSEASEAGIREGMVITEADNREVESLSDLEDVVKMARDRGKEAVLVRVLTARGLDFRALPVTSDS</sequence>
<dbReference type="SUPFAM" id="SSF50494">
    <property type="entry name" value="Trypsin-like serine proteases"/>
    <property type="match status" value="1"/>
</dbReference>
<dbReference type="Proteomes" id="UP000563524">
    <property type="component" value="Unassembled WGS sequence"/>
</dbReference>
<evidence type="ECO:0000313" key="10">
    <source>
        <dbReference type="EMBL" id="MBB4658549.1"/>
    </source>
</evidence>
<name>A0A840I145_9PROT</name>
<gene>
    <name evidence="10" type="ORF">GGQ59_001049</name>
</gene>
<feature type="domain" description="PDZ" evidence="9">
    <location>
        <begin position="280"/>
        <end position="376"/>
    </location>
</feature>
<dbReference type="SMART" id="SM00228">
    <property type="entry name" value="PDZ"/>
    <property type="match status" value="2"/>
</dbReference>
<feature type="binding site" evidence="7">
    <location>
        <begin position="239"/>
        <end position="241"/>
    </location>
    <ligand>
        <name>substrate</name>
    </ligand>
</feature>
<dbReference type="InterPro" id="IPR001940">
    <property type="entry name" value="Peptidase_S1C"/>
</dbReference>
<keyword evidence="2 8" id="KW-0732">Signal</keyword>